<dbReference type="GO" id="GO:0005886">
    <property type="term" value="C:plasma membrane"/>
    <property type="evidence" value="ECO:0007669"/>
    <property type="project" value="TreeGrafter"/>
</dbReference>
<evidence type="ECO:0000256" key="2">
    <source>
        <dbReference type="ARBA" id="ARBA00022448"/>
    </source>
</evidence>
<evidence type="ECO:0000256" key="5">
    <source>
        <dbReference type="ARBA" id="ARBA00023065"/>
    </source>
</evidence>
<evidence type="ECO:0000256" key="4">
    <source>
        <dbReference type="ARBA" id="ARBA00022989"/>
    </source>
</evidence>
<evidence type="ECO:0000256" key="6">
    <source>
        <dbReference type="ARBA" id="ARBA00023136"/>
    </source>
</evidence>
<name>A0A4S9YIE2_AURPU</name>
<dbReference type="Proteomes" id="UP000304947">
    <property type="component" value="Unassembled WGS sequence"/>
</dbReference>
<keyword evidence="2" id="KW-0813">Transport</keyword>
<keyword evidence="3" id="KW-0812">Transmembrane</keyword>
<dbReference type="InterPro" id="IPR051143">
    <property type="entry name" value="TrkH_K-transport"/>
</dbReference>
<dbReference type="PANTHER" id="PTHR31064">
    <property type="entry name" value="POTASSIUM TRANSPORT PROTEIN DDB_G0292412-RELATED"/>
    <property type="match status" value="1"/>
</dbReference>
<reference evidence="7 8" key="1">
    <citation type="submission" date="2018-10" db="EMBL/GenBank/DDBJ databases">
        <title>Fifty Aureobasidium pullulans genomes reveal a recombining polyextremotolerant generalist.</title>
        <authorList>
            <person name="Gostincar C."/>
            <person name="Turk M."/>
            <person name="Zajc J."/>
            <person name="Gunde-Cimerman N."/>
        </authorList>
    </citation>
    <scope>NUCLEOTIDE SEQUENCE [LARGE SCALE GENOMIC DNA]</scope>
    <source>
        <strain evidence="7 8">EXF-3380</strain>
    </source>
</reference>
<gene>
    <name evidence="7" type="ORF">D6C83_09262</name>
</gene>
<organism evidence="7 8">
    <name type="scientific">Aureobasidium pullulans</name>
    <name type="common">Black yeast</name>
    <name type="synonym">Pullularia pullulans</name>
    <dbReference type="NCBI Taxonomy" id="5580"/>
    <lineage>
        <taxon>Eukaryota</taxon>
        <taxon>Fungi</taxon>
        <taxon>Dikarya</taxon>
        <taxon>Ascomycota</taxon>
        <taxon>Pezizomycotina</taxon>
        <taxon>Dothideomycetes</taxon>
        <taxon>Dothideomycetidae</taxon>
        <taxon>Dothideales</taxon>
        <taxon>Saccotheciaceae</taxon>
        <taxon>Aureobasidium</taxon>
    </lineage>
</organism>
<evidence type="ECO:0000256" key="3">
    <source>
        <dbReference type="ARBA" id="ARBA00022692"/>
    </source>
</evidence>
<keyword evidence="4" id="KW-1133">Transmembrane helix</keyword>
<keyword evidence="6" id="KW-0472">Membrane</keyword>
<dbReference type="GO" id="GO:1990573">
    <property type="term" value="P:potassium ion import across plasma membrane"/>
    <property type="evidence" value="ECO:0007669"/>
    <property type="project" value="TreeGrafter"/>
</dbReference>
<sequence length="109" mass="12018">MIIEGGQFERDPKTFSVFNVIFEVVSGYGTVGISVGVPDNAYSFAGSWHKLSKLILCAVMLRGRHRGLPIAIDRAVLLPDERQDLAEEEDAAIRMERAVSRQTVNGEVV</sequence>
<comment type="subcellular location">
    <subcellularLocation>
        <location evidence="1">Membrane</location>
        <topology evidence="1">Multi-pass membrane protein</topology>
    </subcellularLocation>
</comment>
<accession>A0A4S9YIE2</accession>
<dbReference type="GO" id="GO:0140107">
    <property type="term" value="F:high-affinity potassium ion transmembrane transporter activity"/>
    <property type="evidence" value="ECO:0007669"/>
    <property type="project" value="TreeGrafter"/>
</dbReference>
<evidence type="ECO:0000256" key="1">
    <source>
        <dbReference type="ARBA" id="ARBA00004141"/>
    </source>
</evidence>
<dbReference type="AlphaFoldDB" id="A0A4S9YIE2"/>
<dbReference type="PANTHER" id="PTHR31064:SF37">
    <property type="entry name" value="TRANSPORTER, PUTATIVE (EUROFUNG)-RELATED"/>
    <property type="match status" value="1"/>
</dbReference>
<proteinExistence type="predicted"/>
<dbReference type="InterPro" id="IPR003445">
    <property type="entry name" value="Cat_transpt"/>
</dbReference>
<comment type="caution">
    <text evidence="7">The sequence shown here is derived from an EMBL/GenBank/DDBJ whole genome shotgun (WGS) entry which is preliminary data.</text>
</comment>
<evidence type="ECO:0008006" key="9">
    <source>
        <dbReference type="Google" id="ProtNLM"/>
    </source>
</evidence>
<evidence type="ECO:0000313" key="8">
    <source>
        <dbReference type="Proteomes" id="UP000304947"/>
    </source>
</evidence>
<evidence type="ECO:0000313" key="7">
    <source>
        <dbReference type="EMBL" id="THZ92555.1"/>
    </source>
</evidence>
<dbReference type="GO" id="GO:0030007">
    <property type="term" value="P:intracellular potassium ion homeostasis"/>
    <property type="evidence" value="ECO:0007669"/>
    <property type="project" value="TreeGrafter"/>
</dbReference>
<protein>
    <recommendedName>
        <fullName evidence="9">Cation transporter</fullName>
    </recommendedName>
</protein>
<keyword evidence="5" id="KW-0406">Ion transport</keyword>
<dbReference type="Pfam" id="PF02386">
    <property type="entry name" value="TrkH"/>
    <property type="match status" value="1"/>
</dbReference>
<dbReference type="EMBL" id="QZBU01005754">
    <property type="protein sequence ID" value="THZ92555.1"/>
    <property type="molecule type" value="Genomic_DNA"/>
</dbReference>